<dbReference type="EMBL" id="VWXF01000002">
    <property type="protein sequence ID" value="NIF21529.1"/>
    <property type="molecule type" value="Genomic_DNA"/>
</dbReference>
<evidence type="ECO:0000259" key="6">
    <source>
        <dbReference type="Pfam" id="PF21077"/>
    </source>
</evidence>
<dbReference type="Pfam" id="PF21078">
    <property type="entry name" value="GDH_HM3"/>
    <property type="match status" value="1"/>
</dbReference>
<dbReference type="InterPro" id="IPR048381">
    <property type="entry name" value="GDH_C"/>
</dbReference>
<evidence type="ECO:0000259" key="5">
    <source>
        <dbReference type="Pfam" id="PF21076"/>
    </source>
</evidence>
<feature type="domain" description="NAD-glutamate dehydrogenase N-terminal ACT1" evidence="4">
    <location>
        <begin position="44"/>
        <end position="188"/>
    </location>
</feature>
<dbReference type="InterPro" id="IPR049062">
    <property type="entry name" value="NAD_Glu_DH_ACT2"/>
</dbReference>
<dbReference type="InterPro" id="IPR049059">
    <property type="entry name" value="NAD_Glu_DH_HM1"/>
</dbReference>
<dbReference type="InterPro" id="IPR007780">
    <property type="entry name" value="NAD_Glu_DH_bac"/>
</dbReference>
<evidence type="ECO:0000259" key="3">
    <source>
        <dbReference type="Pfam" id="PF21074"/>
    </source>
</evidence>
<name>A0ABX0R9T9_9GAMM</name>
<dbReference type="Gene3D" id="3.40.50.720">
    <property type="entry name" value="NAD(P)-binding Rossmann-like Domain"/>
    <property type="match status" value="1"/>
</dbReference>
<dbReference type="InterPro" id="IPR036291">
    <property type="entry name" value="NAD(P)-bd_dom_sf"/>
</dbReference>
<dbReference type="Pfam" id="PF21073">
    <property type="entry name" value="GDH_HM1"/>
    <property type="match status" value="1"/>
</dbReference>
<evidence type="ECO:0000313" key="8">
    <source>
        <dbReference type="Proteomes" id="UP001515683"/>
    </source>
</evidence>
<evidence type="ECO:0000313" key="7">
    <source>
        <dbReference type="EMBL" id="NIF21529.1"/>
    </source>
</evidence>
<dbReference type="Proteomes" id="UP001515683">
    <property type="component" value="Unassembled WGS sequence"/>
</dbReference>
<dbReference type="Pfam" id="PF21074">
    <property type="entry name" value="GDH_C"/>
    <property type="match status" value="1"/>
</dbReference>
<feature type="domain" description="NAD-glutamate dehydrogenase ACT2" evidence="5">
    <location>
        <begin position="403"/>
        <end position="491"/>
    </location>
</feature>
<reference evidence="7 8" key="1">
    <citation type="journal article" date="2019" name="bioRxiv">
        <title>Bacteria contribute to plant secondary compound degradation in a generalist herbivore system.</title>
        <authorList>
            <person name="Francoeur C.B."/>
            <person name="Khadempour L."/>
            <person name="Moreira-Soto R.D."/>
            <person name="Gotting K."/>
            <person name="Book A.J."/>
            <person name="Pinto-Tomas A.A."/>
            <person name="Keefover-Ring K."/>
            <person name="Currie C.R."/>
        </authorList>
    </citation>
    <scope>NUCLEOTIDE SEQUENCE [LARGE SCALE GENOMIC DNA]</scope>
    <source>
        <strain evidence="7">Acro-835</strain>
    </source>
</reference>
<protein>
    <submittedName>
        <fullName evidence="7">NAD-glutamate dehydrogenase</fullName>
    </submittedName>
</protein>
<comment type="caution">
    <text evidence="7">The sequence shown here is derived from an EMBL/GenBank/DDBJ whole genome shotgun (WGS) entry which is preliminary data.</text>
</comment>
<dbReference type="SUPFAM" id="SSF51735">
    <property type="entry name" value="NAD(P)-binding Rossmann-fold domains"/>
    <property type="match status" value="1"/>
</dbReference>
<sequence>MPVFHENREMTNRRSQDKQPLIRQALSLAAGHDAQVNDEDYLRFSRLFLRALPVETLNEKSPAQHAVILQQCWKAMKHSPAERATLRLITPASHEHSDLSSPSCIVIVARDMPWLIESVRTELNRKNITMHYLQNAVIDVVRNAEGHVTCYQDPMSPVIQDARAEAIIYVEIDRHSEATMLHDIESGLTETLRILYQARQQRTAMIRMLSVQVTKRIANDQTLTETEIHESRAFIDWLGEENFLFLAHEELAINHDDKTATVTRQTGPLDFTPGDSEYASLNLGQHNPIFSVKRDRRRCDFYRNHHFHQIIVDHNDGKNLSRFYGIFTTTAILTPPEQIPLVREKIVRVKKLSGLQTTGHRSRELARILHTYPWEELLIATTSELLQTAMGIYNLQERRGASVFTRIDPGQAYISVLYYVPKDTYCTALRLRVQKVLLDYFSATTLTFSTTYSDSILSRTHFYLSRDPGQPPVENIEGLQTLIASVSLSWDDQLHAALQERLGEEAGNALFYRFGRAFSLGYQEHHSAQDAVNDILCLAALTPDSPPDLRVDRGSNVQSERMGLKIFSTTNPLMLSDVVPVLDNAGVQVESENTWMIDTQLTGKCWIHQFSLIYVGSAENLTSQVLQQWQDNLADVISKKSENDRLNRLVLDAGLRGFDVMILRALSRYMHQLRLGFSQPFIIETLNNYPAVAAIFSSLFKTRFAPDIAQREQHCEQQKQALERCLEGVKSLNEERVLRSFTEVLFAIVRTSGWQQTETLQAQPFIAFKFSPQSISGVRQPCPLFEVFVYNAEMEGVHLRFGKVARGGLRWSDRSEDYRTEVLGLVKAQRVKNAVIVPVGAKGGFIVRQPVRNATRAETVAQGISCYRLFIRGLLSLTDNLIEGQTVPPANTLCYDDEDPYLVVAADKGTATFSDIANQLASEANFWLDDAFASGGSQGYDHKKMGITAKGAWESVRQHFYERGLNAQKDAFSVIGIGDMAGDVFGNGMLLSPAIKLIAAFNHNHIFIDPAPDCKTSYQERVRLFNLPGSAWSDYRPERLSEGGGIFSRDLKRITLSPEIQQRFDISASVLPPDELIKHILCAECDMLWSGGIGTYVKASHESDSDVGDKNNDTLRINGRDLRTHIVAEGGNLGLTQLARIEFAAQGGAINTDFIDNAGGVDCSDHEVNIKILLNLRVARHQMTIDERNTLLKSMTGSVASCVLSNNRHQALALSLAQQMAVEQAESNIKLIRYLETQAGLDRDLEYLPDEAALMLRRKEGKGLSRPELAVLISYTKSSLKQAFIDEKLASHPFARESAFSAFPVELGRLYPEDILDHPLLSEIVATQVANEMVNRLGISFVWQLQQLRQMSAANIALIWLGLKELFSLDTLWCEAERAGNSLTWAEQSDIYSLLMRFVSHAARGISLNMTDPEQLLLRLPQLKRDLVSYEALLPQLSLQLKSETQPDAEREGVHPQLLKVIDCYDLYLSFLDIANTASTYQKPVAQVAPLYIFMQKRLKLDQLATAVENYNPQNEWQSLARETWLYDLTLCQRNISRSIIEQDDDADYSGEQLVNRWLEKYKKPLQKWDEMTGEAPGISADELSAFAMMLRELEGFIYN</sequence>
<dbReference type="InterPro" id="IPR024727">
    <property type="entry name" value="NAD_Glu_DH_N_ACT1"/>
</dbReference>
<keyword evidence="8" id="KW-1185">Reference proteome</keyword>
<dbReference type="Pfam" id="PF21077">
    <property type="entry name" value="GDH_ACT3"/>
    <property type="match status" value="1"/>
</dbReference>
<evidence type="ECO:0000256" key="1">
    <source>
        <dbReference type="ARBA" id="ARBA00023002"/>
    </source>
</evidence>
<dbReference type="Pfam" id="PF21079">
    <property type="entry name" value="GDH_HM2"/>
    <property type="match status" value="1"/>
</dbReference>
<keyword evidence="1" id="KW-0560">Oxidoreductase</keyword>
<dbReference type="Pfam" id="PF21075">
    <property type="entry name" value="GDH_ACT1"/>
    <property type="match status" value="1"/>
</dbReference>
<gene>
    <name evidence="7" type="ORF">F3J40_07950</name>
</gene>
<dbReference type="SUPFAM" id="SSF53223">
    <property type="entry name" value="Aminoacid dehydrogenase-like, N-terminal domain"/>
    <property type="match status" value="1"/>
</dbReference>
<dbReference type="InterPro" id="IPR049056">
    <property type="entry name" value="NAD_Glu_DH_HM3"/>
</dbReference>
<feature type="domain" description="NAD-specific glutamate dehydrogenase C-terminal" evidence="3">
    <location>
        <begin position="1261"/>
        <end position="1595"/>
    </location>
</feature>
<dbReference type="PANTHER" id="PTHR43403">
    <property type="entry name" value="NAD-SPECIFIC GLUTAMATE DEHYDROGENASE"/>
    <property type="match status" value="1"/>
</dbReference>
<feature type="domain" description="NAD-glutamate dehydrogenase ACT3" evidence="6">
    <location>
        <begin position="558"/>
        <end position="618"/>
    </location>
</feature>
<feature type="domain" description="NAD-glutamate dehydrogenase catalytic" evidence="2">
    <location>
        <begin position="722"/>
        <end position="1216"/>
    </location>
</feature>
<dbReference type="PANTHER" id="PTHR43403:SF1">
    <property type="entry name" value="NAD-SPECIFIC GLUTAMATE DEHYDROGENASE"/>
    <property type="match status" value="1"/>
</dbReference>
<accession>A0ABX0R9T9</accession>
<dbReference type="InterPro" id="IPR049058">
    <property type="entry name" value="NAD_Glu_DH_HM2"/>
</dbReference>
<proteinExistence type="predicted"/>
<evidence type="ECO:0000259" key="4">
    <source>
        <dbReference type="Pfam" id="PF21075"/>
    </source>
</evidence>
<dbReference type="InterPro" id="IPR028971">
    <property type="entry name" value="NAD-GDH_cat"/>
</dbReference>
<dbReference type="InterPro" id="IPR046346">
    <property type="entry name" value="Aminoacid_DH-like_N_sf"/>
</dbReference>
<dbReference type="Pfam" id="PF21076">
    <property type="entry name" value="GDH_ACT2"/>
    <property type="match status" value="1"/>
</dbReference>
<dbReference type="InterPro" id="IPR049064">
    <property type="entry name" value="NAD_Glu_DH_ACT3"/>
</dbReference>
<dbReference type="Pfam" id="PF05088">
    <property type="entry name" value="Bac_GDH_CD"/>
    <property type="match status" value="1"/>
</dbReference>
<dbReference type="PIRSF" id="PIRSF036761">
    <property type="entry name" value="GDH_Mll4104"/>
    <property type="match status" value="1"/>
</dbReference>
<evidence type="ECO:0000259" key="2">
    <source>
        <dbReference type="Pfam" id="PF05088"/>
    </source>
</evidence>
<organism evidence="7 8">
    <name type="scientific">Candidatus Pantoea multigeneris</name>
    <dbReference type="NCBI Taxonomy" id="2608357"/>
    <lineage>
        <taxon>Bacteria</taxon>
        <taxon>Pseudomonadati</taxon>
        <taxon>Pseudomonadota</taxon>
        <taxon>Gammaproteobacteria</taxon>
        <taxon>Enterobacterales</taxon>
        <taxon>Erwiniaceae</taxon>
        <taxon>Pantoea</taxon>
    </lineage>
</organism>